<evidence type="ECO:0000313" key="3">
    <source>
        <dbReference type="Proteomes" id="UP000179243"/>
    </source>
</evidence>
<name>A0A1F7FEY8_UNCRA</name>
<dbReference type="Pfam" id="PF18962">
    <property type="entry name" value="Por_Secre_tail"/>
    <property type="match status" value="1"/>
</dbReference>
<dbReference type="AlphaFoldDB" id="A0A1F7FEY8"/>
<dbReference type="InterPro" id="IPR026444">
    <property type="entry name" value="Secre_tail"/>
</dbReference>
<feature type="domain" description="Secretion system C-terminal sorting" evidence="1">
    <location>
        <begin position="289"/>
        <end position="361"/>
    </location>
</feature>
<reference evidence="2 3" key="1">
    <citation type="journal article" date="2016" name="Nat. Commun.">
        <title>Thousands of microbial genomes shed light on interconnected biogeochemical processes in an aquifer system.</title>
        <authorList>
            <person name="Anantharaman K."/>
            <person name="Brown C.T."/>
            <person name="Hug L.A."/>
            <person name="Sharon I."/>
            <person name="Castelle C.J."/>
            <person name="Probst A.J."/>
            <person name="Thomas B.C."/>
            <person name="Singh A."/>
            <person name="Wilkins M.J."/>
            <person name="Karaoz U."/>
            <person name="Brodie E.L."/>
            <person name="Williams K.H."/>
            <person name="Hubbard S.S."/>
            <person name="Banfield J.F."/>
        </authorList>
    </citation>
    <scope>NUCLEOTIDE SEQUENCE [LARGE SCALE GENOMIC DNA]</scope>
</reference>
<proteinExistence type="predicted"/>
<accession>A0A1F7FEY8</accession>
<organism evidence="2 3">
    <name type="scientific">Candidatus Raymondbacteria bacterium RIFOXYD12_FULL_49_13</name>
    <dbReference type="NCBI Taxonomy" id="1817890"/>
    <lineage>
        <taxon>Bacteria</taxon>
        <taxon>Raymondiibacteriota</taxon>
    </lineage>
</organism>
<evidence type="ECO:0000259" key="1">
    <source>
        <dbReference type="Pfam" id="PF18962"/>
    </source>
</evidence>
<sequence>MKQLAVLGFLAVSIFSAQPTTHVFWHKALENSYDLEAVGVPAASIVHEGPMASAMFAVGLGYAGAGIVIGSAATDDQAWCAVMWAGSLNHDSLSLQVDSAFLRGEYSDGWINDGFCNAGPIYLKKAVVDVSFGIMMYGGPENIPEDAAWADLDPMNSLGFNMPIIEGTDTYDTISGVAGRSAWDQASVLDSQFARIDITEQVNYILANSGQFAIVLLTEMGQGSLGKINLYANEACTLTYTSENGSVNGSDNPWTQDGNTSHILTYGNQISVEKRAPAQAHDAGLSAAPNPFNAVTKIALQLSSGQAGSKNAKIEIFNMYGSLVQTLSAAGNQLQTGIIWDAGENPSGIYLVRVTMGNTVLSRQITLLR</sequence>
<evidence type="ECO:0000313" key="2">
    <source>
        <dbReference type="EMBL" id="OGK05022.1"/>
    </source>
</evidence>
<protein>
    <recommendedName>
        <fullName evidence="1">Secretion system C-terminal sorting domain-containing protein</fullName>
    </recommendedName>
</protein>
<dbReference type="Proteomes" id="UP000179243">
    <property type="component" value="Unassembled WGS sequence"/>
</dbReference>
<dbReference type="EMBL" id="MFYX01000064">
    <property type="protein sequence ID" value="OGK05022.1"/>
    <property type="molecule type" value="Genomic_DNA"/>
</dbReference>
<dbReference type="NCBIfam" id="TIGR04183">
    <property type="entry name" value="Por_Secre_tail"/>
    <property type="match status" value="1"/>
</dbReference>
<gene>
    <name evidence="2" type="ORF">A2519_10125</name>
</gene>
<comment type="caution">
    <text evidence="2">The sequence shown here is derived from an EMBL/GenBank/DDBJ whole genome shotgun (WGS) entry which is preliminary data.</text>
</comment>